<dbReference type="KEGG" id="fsy:FsymDg_1164"/>
<proteinExistence type="predicted"/>
<dbReference type="InterPro" id="IPR003795">
    <property type="entry name" value="DUF192"/>
</dbReference>
<feature type="transmembrane region" description="Helical" evidence="2">
    <location>
        <begin position="15"/>
        <end position="34"/>
    </location>
</feature>
<dbReference type="PANTHER" id="PTHR37953:SF1">
    <property type="entry name" value="UPF0127 PROTEIN MJ1496"/>
    <property type="match status" value="1"/>
</dbReference>
<dbReference type="EMBL" id="CP002801">
    <property type="protein sequence ID" value="AEH08660.1"/>
    <property type="molecule type" value="Genomic_DNA"/>
</dbReference>
<keyword evidence="4" id="KW-1185">Reference proteome</keyword>
<name>F8AZI5_9ACTN</name>
<evidence type="ECO:0000256" key="2">
    <source>
        <dbReference type="SAM" id="Phobius"/>
    </source>
</evidence>
<accession>F8AZI5</accession>
<keyword evidence="2" id="KW-0812">Transmembrane</keyword>
<protein>
    <recommendedName>
        <fullName evidence="5">DUF192 domain-containing protein</fullName>
    </recommendedName>
</protein>
<evidence type="ECO:0000313" key="3">
    <source>
        <dbReference type="EMBL" id="AEH08660.1"/>
    </source>
</evidence>
<keyword evidence="2" id="KW-0472">Membrane</keyword>
<keyword evidence="2" id="KW-1133">Transmembrane helix</keyword>
<gene>
    <name evidence="3" type="ordered locus">FsymDg_1164</name>
</gene>
<sequence length="195" mass="20811">MRWSGTLLIMLRSRYVFSVVTLAIAVGGAVWLCAPRLSTAPVRSPPSAGGPATEPTVTVGDPAADGLARAGAGPATRRMRVGTVILTVEVAETPAARRRGLMDRTSLPSGTGMLFVFGRESTDGFYMYRTLIPLSIVFSRYGRVVTIQEMTPCGEENPNSCEVYRTEAAYTEAVEAPGGTFSNAGIHPGDMIEFF</sequence>
<organism evidence="3 4">
    <name type="scientific">Candidatus Protofrankia datiscae</name>
    <dbReference type="NCBI Taxonomy" id="2716812"/>
    <lineage>
        <taxon>Bacteria</taxon>
        <taxon>Bacillati</taxon>
        <taxon>Actinomycetota</taxon>
        <taxon>Actinomycetes</taxon>
        <taxon>Frankiales</taxon>
        <taxon>Frankiaceae</taxon>
        <taxon>Protofrankia</taxon>
    </lineage>
</organism>
<feature type="region of interest" description="Disordered" evidence="1">
    <location>
        <begin position="41"/>
        <end position="62"/>
    </location>
</feature>
<reference evidence="3 4" key="1">
    <citation type="submission" date="2011-05" db="EMBL/GenBank/DDBJ databases">
        <title>Complete sequence of chromosome of Frankia symbiont of Datisca glomerata.</title>
        <authorList>
            <consortium name="US DOE Joint Genome Institute"/>
            <person name="Lucas S."/>
            <person name="Han J."/>
            <person name="Lapidus A."/>
            <person name="Cheng J.-F."/>
            <person name="Goodwin L."/>
            <person name="Pitluck S."/>
            <person name="Peters L."/>
            <person name="Mikhailova N."/>
            <person name="Chertkov O."/>
            <person name="Teshima H."/>
            <person name="Han C."/>
            <person name="Tapia R."/>
            <person name="Land M."/>
            <person name="Hauser L."/>
            <person name="Kyrpides N."/>
            <person name="Ivanova N."/>
            <person name="Pagani I."/>
            <person name="Berry A."/>
            <person name="Pawlowski K."/>
            <person name="Persson T."/>
            <person name="Vanden Heuvel B."/>
            <person name="Benson D."/>
            <person name="Woyke T."/>
        </authorList>
    </citation>
    <scope>NUCLEOTIDE SEQUENCE [LARGE SCALE GENOMIC DNA]</scope>
    <source>
        <strain evidence="4">4085684</strain>
    </source>
</reference>
<dbReference type="AlphaFoldDB" id="F8AZI5"/>
<dbReference type="HOGENOM" id="CLU_1394545_0_0_11"/>
<dbReference type="PANTHER" id="PTHR37953">
    <property type="entry name" value="UPF0127 PROTEIN MJ1496"/>
    <property type="match status" value="1"/>
</dbReference>
<dbReference type="Proteomes" id="UP000001549">
    <property type="component" value="Chromosome"/>
</dbReference>
<evidence type="ECO:0000313" key="4">
    <source>
        <dbReference type="Proteomes" id="UP000001549"/>
    </source>
</evidence>
<dbReference type="Pfam" id="PF02643">
    <property type="entry name" value="DUF192"/>
    <property type="match status" value="1"/>
</dbReference>
<dbReference type="eggNOG" id="COG1430">
    <property type="taxonomic scope" value="Bacteria"/>
</dbReference>
<dbReference type="InterPro" id="IPR038695">
    <property type="entry name" value="Saro_0823-like_sf"/>
</dbReference>
<dbReference type="Gene3D" id="2.60.120.1140">
    <property type="entry name" value="Protein of unknown function DUF192"/>
    <property type="match status" value="1"/>
</dbReference>
<evidence type="ECO:0008006" key="5">
    <source>
        <dbReference type="Google" id="ProtNLM"/>
    </source>
</evidence>
<evidence type="ECO:0000256" key="1">
    <source>
        <dbReference type="SAM" id="MobiDB-lite"/>
    </source>
</evidence>